<evidence type="ECO:0000313" key="2">
    <source>
        <dbReference type="EMBL" id="MCQ4815406.1"/>
    </source>
</evidence>
<dbReference type="RefSeq" id="WP_008709713.1">
    <property type="nucleotide sequence ID" value="NZ_CABKQM010000004.1"/>
</dbReference>
<comment type="caution">
    <text evidence="2">The sequence shown here is derived from an EMBL/GenBank/DDBJ whole genome shotgun (WGS) entry which is preliminary data.</text>
</comment>
<keyword evidence="1" id="KW-0472">Membrane</keyword>
<accession>A0AAW5K6C2</accession>
<dbReference type="AlphaFoldDB" id="A0AAW5K6C2"/>
<dbReference type="InterPro" id="IPR012505">
    <property type="entry name" value="YbbR"/>
</dbReference>
<evidence type="ECO:0000313" key="3">
    <source>
        <dbReference type="Proteomes" id="UP001205919"/>
    </source>
</evidence>
<keyword evidence="1" id="KW-1133">Transmembrane helix</keyword>
<gene>
    <name evidence="2" type="ORF">NE630_13280</name>
</gene>
<dbReference type="EMBL" id="JANFYT010000035">
    <property type="protein sequence ID" value="MCQ4815406.1"/>
    <property type="molecule type" value="Genomic_DNA"/>
</dbReference>
<sequence>MSDNRKRIEAYIIKKLQAVNGRIVGLSNKLNYKGDSVFQSKVFLVGVSVFISVLLWAFVALDGNSDAARTVSADIKYINLPRGFSIYAPAKKAELKLVGKINMLSSVQPSDIVAEVDLANLQPGKYNLPIRLEAPSFARIRSWQPSVAEVEIYRHVERTLTITPKTEGTAPEGMVVSSVKLDPDSAVISGPENDVLAVQGLEAAVQLDKLDADGKMKAQVIIRTAAETQLVGPSQNSRLSVSPTETNAAVAFENEIVGERIPVKVSVVGQPQEGLQVESIKVIPDSVSIRGRSTAVKKMQSLVLPPVDISGLDQNIQLMIPMQPAEIDPDVEITGTDRARVEIRLSKKMSAKTFTNVPLIVEGAEPGKEWKVSPHGVSITIEGPQLAIDSLGGSSSAPCELYIDVSNIVTKQMELPVLVKNLKKEFQVVQIEPEQVLVTAVDD</sequence>
<name>A0AAW5K6C2_9BACT</name>
<dbReference type="Gene3D" id="2.170.120.30">
    <property type="match status" value="2"/>
</dbReference>
<organism evidence="2 3">
    <name type="scientific">Cloacibacillus evryensis</name>
    <dbReference type="NCBI Taxonomy" id="508460"/>
    <lineage>
        <taxon>Bacteria</taxon>
        <taxon>Thermotogati</taxon>
        <taxon>Synergistota</taxon>
        <taxon>Synergistia</taxon>
        <taxon>Synergistales</taxon>
        <taxon>Synergistaceae</taxon>
        <taxon>Cloacibacillus</taxon>
    </lineage>
</organism>
<proteinExistence type="predicted"/>
<dbReference type="PANTHER" id="PTHR37804">
    <property type="entry name" value="CDAA REGULATORY PROTEIN CDAR"/>
    <property type="match status" value="1"/>
</dbReference>
<dbReference type="Pfam" id="PF07949">
    <property type="entry name" value="YbbR"/>
    <property type="match status" value="2"/>
</dbReference>
<protein>
    <submittedName>
        <fullName evidence="2">CdaR family protein</fullName>
    </submittedName>
</protein>
<keyword evidence="3" id="KW-1185">Reference proteome</keyword>
<evidence type="ECO:0000256" key="1">
    <source>
        <dbReference type="SAM" id="Phobius"/>
    </source>
</evidence>
<feature type="transmembrane region" description="Helical" evidence="1">
    <location>
        <begin position="42"/>
        <end position="61"/>
    </location>
</feature>
<keyword evidence="1" id="KW-0812">Transmembrane</keyword>
<dbReference type="Gene3D" id="2.170.120.40">
    <property type="entry name" value="YbbR-like domain"/>
    <property type="match status" value="2"/>
</dbReference>
<dbReference type="InterPro" id="IPR053154">
    <property type="entry name" value="c-di-AMP_regulator"/>
</dbReference>
<reference evidence="2 3" key="1">
    <citation type="submission" date="2022-06" db="EMBL/GenBank/DDBJ databases">
        <title>Isolation of gut microbiota from human fecal samples.</title>
        <authorList>
            <person name="Pamer E.G."/>
            <person name="Barat B."/>
            <person name="Waligurski E."/>
            <person name="Medina S."/>
            <person name="Paddock L."/>
            <person name="Mostad J."/>
        </authorList>
    </citation>
    <scope>NUCLEOTIDE SEQUENCE [LARGE SCALE GENOMIC DNA]</scope>
    <source>
        <strain evidence="2 3">DFI.9.90</strain>
    </source>
</reference>
<dbReference type="PANTHER" id="PTHR37804:SF1">
    <property type="entry name" value="CDAA REGULATORY PROTEIN CDAR"/>
    <property type="match status" value="1"/>
</dbReference>
<dbReference type="Proteomes" id="UP001205919">
    <property type="component" value="Unassembled WGS sequence"/>
</dbReference>